<dbReference type="PANTHER" id="PTHR42837">
    <property type="entry name" value="REGULATOR OF SIGMA-E PROTEASE RSEP"/>
    <property type="match status" value="1"/>
</dbReference>
<evidence type="ECO:0000256" key="11">
    <source>
        <dbReference type="SAM" id="Phobius"/>
    </source>
</evidence>
<evidence type="ECO:0000256" key="5">
    <source>
        <dbReference type="ARBA" id="ARBA00022692"/>
    </source>
</evidence>
<evidence type="ECO:0000256" key="1">
    <source>
        <dbReference type="ARBA" id="ARBA00001947"/>
    </source>
</evidence>
<evidence type="ECO:0000313" key="15">
    <source>
        <dbReference type="Proteomes" id="UP000251995"/>
    </source>
</evidence>
<dbReference type="GO" id="GO:0006508">
    <property type="term" value="P:proteolysis"/>
    <property type="evidence" value="ECO:0007669"/>
    <property type="project" value="UniProtKB-KW"/>
</dbReference>
<dbReference type="Pfam" id="PF17820">
    <property type="entry name" value="PDZ_6"/>
    <property type="match status" value="1"/>
</dbReference>
<comment type="cofactor">
    <cofactor evidence="1">
        <name>Zn(2+)</name>
        <dbReference type="ChEBI" id="CHEBI:29105"/>
    </cofactor>
</comment>
<evidence type="ECO:0000259" key="13">
    <source>
        <dbReference type="Pfam" id="PF17820"/>
    </source>
</evidence>
<dbReference type="PANTHER" id="PTHR42837:SF2">
    <property type="entry name" value="MEMBRANE METALLOPROTEASE ARASP2, CHLOROPLASTIC-RELATED"/>
    <property type="match status" value="1"/>
</dbReference>
<feature type="domain" description="Peptidase M50" evidence="12">
    <location>
        <begin position="28"/>
        <end position="396"/>
    </location>
</feature>
<evidence type="ECO:0000256" key="4">
    <source>
        <dbReference type="ARBA" id="ARBA00022670"/>
    </source>
</evidence>
<evidence type="ECO:0000256" key="6">
    <source>
        <dbReference type="ARBA" id="ARBA00022801"/>
    </source>
</evidence>
<feature type="domain" description="PDZ" evidence="13">
    <location>
        <begin position="191"/>
        <end position="240"/>
    </location>
</feature>
<dbReference type="KEGG" id="acij:JS278_01292"/>
<dbReference type="SUPFAM" id="SSF50156">
    <property type="entry name" value="PDZ domain-like"/>
    <property type="match status" value="1"/>
</dbReference>
<dbReference type="CDD" id="cd06163">
    <property type="entry name" value="S2P-M50_PDZ_RseP-like"/>
    <property type="match status" value="1"/>
</dbReference>
<keyword evidence="6 14" id="KW-0378">Hydrolase</keyword>
<keyword evidence="4 14" id="KW-0645">Protease</keyword>
<gene>
    <name evidence="14" type="primary">rip1</name>
    <name evidence="14" type="ORF">JS278_01292</name>
</gene>
<organism evidence="14 15">
    <name type="scientific">Acidipropionibacterium virtanenii</name>
    <dbReference type="NCBI Taxonomy" id="2057246"/>
    <lineage>
        <taxon>Bacteria</taxon>
        <taxon>Bacillati</taxon>
        <taxon>Actinomycetota</taxon>
        <taxon>Actinomycetes</taxon>
        <taxon>Propionibacteriales</taxon>
        <taxon>Propionibacteriaceae</taxon>
        <taxon>Acidipropionibacterium</taxon>
    </lineage>
</organism>
<keyword evidence="9 14" id="KW-0482">Metalloprotease</keyword>
<evidence type="ECO:0000259" key="12">
    <source>
        <dbReference type="Pfam" id="PF02163"/>
    </source>
</evidence>
<keyword evidence="10 11" id="KW-0472">Membrane</keyword>
<dbReference type="Pfam" id="PF02163">
    <property type="entry name" value="Peptidase_M50"/>
    <property type="match status" value="1"/>
</dbReference>
<evidence type="ECO:0000256" key="3">
    <source>
        <dbReference type="ARBA" id="ARBA00007931"/>
    </source>
</evidence>
<sequence length="442" mass="47983">MAAATMVGARVRLGRVTVLIEILGALLFFALIIVSVLLHECGHFIPAKIFGVKVTEYFAGFGPRIWSTRRGETEYGFKWIPLGGYVKLIGMYPRRVERRRQNRLTRLADEAHEVEAEDIGPGDDGRIFSDKPVWQRLVIMSGGILTNLLLAFLIFWAVFGIYGRTGQTTTVAAVQECVIAADRTDQTCRTGDPETPARQMGLRGGDTIVSFNGHAISSWDQLSDLIRANRDRPAALVVERNGQRVSLPVADTRLNQVADRLDPGKTVEAGFLGFSPDTEIIHSGPLDTAEQMWTMSKQALYALVRLPVLTWNVAADMVTGQARDLNSPMSIVGASRMAGDVAGDRELGIGDKVAIGGSLLGSLNLFLFWLNVVPLPPMDGGHIAGAVYESIKRAIWRLRGKGDPGPADTAMMLPVAWAIGVAMVLMGVVLIVADIVSPVKIL</sequence>
<comment type="similarity">
    <text evidence="3">Belongs to the peptidase M50B family.</text>
</comment>
<dbReference type="InterPro" id="IPR041489">
    <property type="entry name" value="PDZ_6"/>
</dbReference>
<dbReference type="InterPro" id="IPR004387">
    <property type="entry name" value="Pept_M50_Zn"/>
</dbReference>
<dbReference type="GO" id="GO:0004222">
    <property type="term" value="F:metalloendopeptidase activity"/>
    <property type="evidence" value="ECO:0007669"/>
    <property type="project" value="InterPro"/>
</dbReference>
<evidence type="ECO:0000256" key="7">
    <source>
        <dbReference type="ARBA" id="ARBA00022833"/>
    </source>
</evidence>
<feature type="transmembrane region" description="Helical" evidence="11">
    <location>
        <begin position="353"/>
        <end position="372"/>
    </location>
</feature>
<evidence type="ECO:0000256" key="10">
    <source>
        <dbReference type="ARBA" id="ARBA00023136"/>
    </source>
</evidence>
<protein>
    <submittedName>
        <fullName evidence="14">Zinc metalloprotease Rip1</fullName>
        <ecNumber evidence="14">3.4.24.-</ecNumber>
    </submittedName>
</protein>
<evidence type="ECO:0000313" key="14">
    <source>
        <dbReference type="EMBL" id="AXE38468.1"/>
    </source>
</evidence>
<keyword evidence="5 11" id="KW-0812">Transmembrane</keyword>
<feature type="transmembrane region" description="Helical" evidence="11">
    <location>
        <begin position="415"/>
        <end position="436"/>
    </location>
</feature>
<keyword evidence="7" id="KW-0862">Zinc</keyword>
<dbReference type="InterPro" id="IPR008915">
    <property type="entry name" value="Peptidase_M50"/>
</dbReference>
<evidence type="ECO:0000256" key="2">
    <source>
        <dbReference type="ARBA" id="ARBA00004141"/>
    </source>
</evidence>
<evidence type="ECO:0000256" key="9">
    <source>
        <dbReference type="ARBA" id="ARBA00023049"/>
    </source>
</evidence>
<dbReference type="InterPro" id="IPR036034">
    <property type="entry name" value="PDZ_sf"/>
</dbReference>
<dbReference type="Gene3D" id="2.30.42.10">
    <property type="match status" value="1"/>
</dbReference>
<accession>A0A344UT70</accession>
<keyword evidence="15" id="KW-1185">Reference proteome</keyword>
<evidence type="ECO:0000256" key="8">
    <source>
        <dbReference type="ARBA" id="ARBA00022989"/>
    </source>
</evidence>
<proteinExistence type="inferred from homology"/>
<dbReference type="GO" id="GO:0016020">
    <property type="term" value="C:membrane"/>
    <property type="evidence" value="ECO:0007669"/>
    <property type="project" value="UniProtKB-SubCell"/>
</dbReference>
<keyword evidence="8 11" id="KW-1133">Transmembrane helix</keyword>
<dbReference type="EC" id="3.4.24.-" evidence="14"/>
<dbReference type="AlphaFoldDB" id="A0A344UT70"/>
<name>A0A344UT70_9ACTN</name>
<dbReference type="EMBL" id="CP025198">
    <property type="protein sequence ID" value="AXE38468.1"/>
    <property type="molecule type" value="Genomic_DNA"/>
</dbReference>
<feature type="transmembrane region" description="Helical" evidence="11">
    <location>
        <begin position="16"/>
        <end position="38"/>
    </location>
</feature>
<comment type="subcellular location">
    <subcellularLocation>
        <location evidence="2">Membrane</location>
        <topology evidence="2">Multi-pass membrane protein</topology>
    </subcellularLocation>
</comment>
<reference evidence="14 15" key="1">
    <citation type="submission" date="2017-12" db="EMBL/GenBank/DDBJ databases">
        <title>The whole genome sequence of the Acidipropionibacterium virtanenii sp. nov. type strain JS278.</title>
        <authorList>
            <person name="Laine P."/>
            <person name="Deptula P."/>
            <person name="Varmanen P."/>
            <person name="Auvinen P."/>
        </authorList>
    </citation>
    <scope>NUCLEOTIDE SEQUENCE [LARGE SCALE GENOMIC DNA]</scope>
    <source>
        <strain evidence="14 15">JS278</strain>
    </source>
</reference>
<feature type="transmembrane region" description="Helical" evidence="11">
    <location>
        <begin position="137"/>
        <end position="159"/>
    </location>
</feature>
<dbReference type="Proteomes" id="UP000251995">
    <property type="component" value="Chromosome"/>
</dbReference>